<proteinExistence type="predicted"/>
<organism evidence="1 2">
    <name type="scientific">Saccoglossus kowalevskii</name>
    <name type="common">Acorn worm</name>
    <dbReference type="NCBI Taxonomy" id="10224"/>
    <lineage>
        <taxon>Eukaryota</taxon>
        <taxon>Metazoa</taxon>
        <taxon>Hemichordata</taxon>
        <taxon>Enteropneusta</taxon>
        <taxon>Harrimaniidae</taxon>
        <taxon>Saccoglossus</taxon>
    </lineage>
</organism>
<keyword evidence="1" id="KW-1185">Reference proteome</keyword>
<accession>A0ABM0MTA4</accession>
<gene>
    <name evidence="2" type="primary">LOC100368499</name>
</gene>
<dbReference type="RefSeq" id="XP_006823245.1">
    <property type="nucleotide sequence ID" value="XM_006823182.1"/>
</dbReference>
<name>A0ABM0MTA4_SACKO</name>
<dbReference type="Proteomes" id="UP000694865">
    <property type="component" value="Unplaced"/>
</dbReference>
<evidence type="ECO:0000313" key="2">
    <source>
        <dbReference type="RefSeq" id="XP_006823245.1"/>
    </source>
</evidence>
<evidence type="ECO:0000313" key="1">
    <source>
        <dbReference type="Proteomes" id="UP000694865"/>
    </source>
</evidence>
<dbReference type="PANTHER" id="PTHR46670">
    <property type="entry name" value="ENDO/EXONUCLEASE/PHOSPHATASE DOMAIN-CONTAINING PROTEIN"/>
    <property type="match status" value="1"/>
</dbReference>
<reference evidence="2" key="1">
    <citation type="submission" date="2025-08" db="UniProtKB">
        <authorList>
            <consortium name="RefSeq"/>
        </authorList>
    </citation>
    <scope>IDENTIFICATION</scope>
    <source>
        <tissue evidence="2">Testes</tissue>
    </source>
</reference>
<protein>
    <submittedName>
        <fullName evidence="2">Uncharacterized protein LOC100368499</fullName>
    </submittedName>
</protein>
<dbReference type="PANTHER" id="PTHR46670:SF3">
    <property type="entry name" value="ENDONUCLEASE_EXONUCLEASE_PHOSPHATASE DOMAIN-CONTAINING PROTEIN"/>
    <property type="match status" value="1"/>
</dbReference>
<sequence>MAVYERHCYHPDLHQQPSDLNSAVTTYNSAVPCLLNKHAPIKKRIITIRPDTKWYTAELNQAKNHRRATERKWRETRLEIHHQIYKDTCRHVNKLIRETKCSYYTNLIKECANDQSKLFRIISTLFSQYIALPTHTSTHELTKRFSQYFTTNIKDIRTNLDTTDISTQFTNLEIHTASTLPSFTSANPLDIRKLIMKSPNKSCLLDPLPTPLLKPCLDSLLPYISMTINLSLQSGKCQHYSSLQSSLHYLRRHHLITIHSRTIVLSPTCRFSPKVLERIVASQLTDYLTANSLLEPLQSAYKKYHSTETALLKIHNDICSFIDSGNYVLLCLLDLSAAFDTIDHNILLNRMSNLGVTDMALQ</sequence>
<dbReference type="GeneID" id="100368499"/>